<name>A0A8C5LXV7_9ANUR</name>
<organism evidence="15 16">
    <name type="scientific">Leptobrachium leishanense</name>
    <name type="common">Leishan spiny toad</name>
    <dbReference type="NCBI Taxonomy" id="445787"/>
    <lineage>
        <taxon>Eukaryota</taxon>
        <taxon>Metazoa</taxon>
        <taxon>Chordata</taxon>
        <taxon>Craniata</taxon>
        <taxon>Vertebrata</taxon>
        <taxon>Euteleostomi</taxon>
        <taxon>Amphibia</taxon>
        <taxon>Batrachia</taxon>
        <taxon>Anura</taxon>
        <taxon>Pelobatoidea</taxon>
        <taxon>Megophryidae</taxon>
        <taxon>Leptobrachium</taxon>
    </lineage>
</organism>
<feature type="coiled-coil region" evidence="12">
    <location>
        <begin position="226"/>
        <end position="324"/>
    </location>
</feature>
<dbReference type="PROSITE" id="PS50157">
    <property type="entry name" value="ZINC_FINGER_C2H2_2"/>
    <property type="match status" value="1"/>
</dbReference>
<dbReference type="GO" id="GO:0036064">
    <property type="term" value="C:ciliary basal body"/>
    <property type="evidence" value="ECO:0007669"/>
    <property type="project" value="TreeGrafter"/>
</dbReference>
<dbReference type="PANTHER" id="PTHR21502:SF5">
    <property type="entry name" value="CILIUM ASSEMBLY PROTEIN DZIP1"/>
    <property type="match status" value="1"/>
</dbReference>
<sequence>MPFCDNVYYPFETGQAQLSPSLENYPSASRPHVTALQMPFSNHESLFKFRSRHESVDWRRIGAIDVDKVANELDFITLQDLLMNVTFCSVENEKCPHCNHCLDPLFLKLLRLAQFIIEYLLHSQEYLTASLQTVEKKVQATHSEMEEVKLKTIKQAQEIKTLKEECRHRKKMIATQQLLISSGANSYNKCNYCNKAFLNYSYLQSHIQRRHTDEASDDKFKFHQLRDKLQHEITQLKEELHMAKSQLEAEKSANLEKLSKALENEQKEAIEEEICKKFDSWKAEEKEKIADELEKVREMFMKELKELSMKNSTLEKELNELKESRLIISGLGDLHGSLRNNEEMSTCLHELETVKELLQTQEDKWGNKIRLIRQEHNKEKNQLLSEMEKLRLSMSDEQRARSDFNQKRLEELEKRLQEQNELIRTQKQQQMNEIPTKPLLAIGKHAVPESPVLSQNIPPKSVISRTRDLDVEKPRFTNHMKTANSLKKIQPYSRELKTILEQTLTEKLESLGVKPEVRGITREHLQGILSQLESSREQDMKKVPEIDYIRESLVRHVNTMVKERTSSTYSKTAQVLSDSKTSTSGSTSSILLTKYSRNKSKHFQQDCKPEAEDVTSELRYSIPLKSSTPKVMLVSSKDVHMTKQSSIGTPPFSSDEESDVSKAPRNSLKPKAPFKTKTNLSFDWKTTQDIASNDSDSEGSILEATEQQRVYRNNVHVQAPTKPMRATLVKGHAATYSKGDKPDDGIHVTQPTVIKDSVMELKAGDLEDSDFDSTSEEEPFEVPRPVKDRPETRANKKGLPPVPVKTAFGPAKPPKGVVREGDSSSTLFSTLVTVSDFSDCSDV</sequence>
<dbReference type="Proteomes" id="UP000694569">
    <property type="component" value="Unplaced"/>
</dbReference>
<comment type="similarity">
    <text evidence="3">Belongs to the DZIP C2H2-type zinc-finger protein family.</text>
</comment>
<evidence type="ECO:0000313" key="15">
    <source>
        <dbReference type="Ensembl" id="ENSLLEP00000005972.1"/>
    </source>
</evidence>
<keyword evidence="4" id="KW-0963">Cytoplasm</keyword>
<dbReference type="InterPro" id="IPR013087">
    <property type="entry name" value="Znf_C2H2_type"/>
</dbReference>
<keyword evidence="9" id="KW-0206">Cytoskeleton</keyword>
<protein>
    <submittedName>
        <fullName evidence="15">DAZ interacting zinc finger protein 1</fullName>
    </submittedName>
</protein>
<proteinExistence type="inferred from homology"/>
<evidence type="ECO:0000256" key="10">
    <source>
        <dbReference type="ARBA" id="ARBA00023273"/>
    </source>
</evidence>
<dbReference type="Pfam" id="PF25977">
    <property type="entry name" value="DZIP1"/>
    <property type="match status" value="1"/>
</dbReference>
<evidence type="ECO:0000256" key="1">
    <source>
        <dbReference type="ARBA" id="ARBA00004114"/>
    </source>
</evidence>
<dbReference type="PROSITE" id="PS00028">
    <property type="entry name" value="ZINC_FINGER_C2H2_1"/>
    <property type="match status" value="1"/>
</dbReference>
<dbReference type="GO" id="GO:0008270">
    <property type="term" value="F:zinc ion binding"/>
    <property type="evidence" value="ECO:0007669"/>
    <property type="project" value="UniProtKB-KW"/>
</dbReference>
<evidence type="ECO:0000256" key="3">
    <source>
        <dbReference type="ARBA" id="ARBA00009131"/>
    </source>
</evidence>
<dbReference type="GO" id="GO:0005814">
    <property type="term" value="C:centriole"/>
    <property type="evidence" value="ECO:0007669"/>
    <property type="project" value="UniProtKB-SubCell"/>
</dbReference>
<feature type="region of interest" description="Disordered" evidence="13">
    <location>
        <begin position="765"/>
        <end position="825"/>
    </location>
</feature>
<dbReference type="GO" id="GO:0060271">
    <property type="term" value="P:cilium assembly"/>
    <property type="evidence" value="ECO:0007669"/>
    <property type="project" value="UniProtKB-ARBA"/>
</dbReference>
<keyword evidence="8 12" id="KW-0175">Coiled coil</keyword>
<reference evidence="15" key="1">
    <citation type="submission" date="2025-08" db="UniProtKB">
        <authorList>
            <consortium name="Ensembl"/>
        </authorList>
    </citation>
    <scope>IDENTIFICATION</scope>
</reference>
<evidence type="ECO:0000256" key="8">
    <source>
        <dbReference type="ARBA" id="ARBA00023054"/>
    </source>
</evidence>
<keyword evidence="10" id="KW-0966">Cell projection</keyword>
<evidence type="ECO:0000256" key="5">
    <source>
        <dbReference type="ARBA" id="ARBA00022723"/>
    </source>
</evidence>
<evidence type="ECO:0000256" key="6">
    <source>
        <dbReference type="ARBA" id="ARBA00022771"/>
    </source>
</evidence>
<feature type="compositionally biased region" description="Basic and acidic residues" evidence="13">
    <location>
        <begin position="784"/>
        <end position="794"/>
    </location>
</feature>
<dbReference type="OrthoDB" id="515971at2759"/>
<keyword evidence="6 11" id="KW-0863">Zinc-finger</keyword>
<comment type="subcellular location">
    <subcellularLocation>
        <location evidence="2">Cytoplasm</location>
        <location evidence="2">Cytoskeleton</location>
        <location evidence="2">Cilium basal body</location>
    </subcellularLocation>
    <subcellularLocation>
        <location evidence="1">Cytoplasm</location>
        <location evidence="1">Cytoskeleton</location>
        <location evidence="1">Microtubule organizing center</location>
        <location evidence="1">Centrosome</location>
        <location evidence="1">Centriole</location>
    </subcellularLocation>
</comment>
<dbReference type="InterPro" id="IPR032714">
    <property type="entry name" value="DZIP1_N"/>
</dbReference>
<keyword evidence="16" id="KW-1185">Reference proteome</keyword>
<keyword evidence="7" id="KW-0862">Zinc</keyword>
<dbReference type="GeneTree" id="ENSGT00940000156862"/>
<feature type="region of interest" description="Disordered" evidence="13">
    <location>
        <begin position="635"/>
        <end position="674"/>
    </location>
</feature>
<evidence type="ECO:0000256" key="11">
    <source>
        <dbReference type="PROSITE-ProRule" id="PRU00042"/>
    </source>
</evidence>
<evidence type="ECO:0000256" key="2">
    <source>
        <dbReference type="ARBA" id="ARBA00004120"/>
    </source>
</evidence>
<dbReference type="AlphaFoldDB" id="A0A8C5LXV7"/>
<dbReference type="Pfam" id="PF13815">
    <property type="entry name" value="Dzip-like_N"/>
    <property type="match status" value="1"/>
</dbReference>
<evidence type="ECO:0000259" key="14">
    <source>
        <dbReference type="PROSITE" id="PS50157"/>
    </source>
</evidence>
<dbReference type="InterPro" id="IPR058883">
    <property type="entry name" value="DZIP1_dom"/>
</dbReference>
<evidence type="ECO:0000256" key="4">
    <source>
        <dbReference type="ARBA" id="ARBA00022490"/>
    </source>
</evidence>
<feature type="coiled-coil region" evidence="12">
    <location>
        <begin position="131"/>
        <end position="165"/>
    </location>
</feature>
<dbReference type="InterPro" id="IPR051241">
    <property type="entry name" value="DZIP_RILPL"/>
</dbReference>
<keyword evidence="5" id="KW-0479">Metal-binding</keyword>
<evidence type="ECO:0000256" key="12">
    <source>
        <dbReference type="SAM" id="Coils"/>
    </source>
</evidence>
<feature type="coiled-coil region" evidence="12">
    <location>
        <begin position="373"/>
        <end position="433"/>
    </location>
</feature>
<dbReference type="Gene3D" id="3.30.160.60">
    <property type="entry name" value="Classic Zinc Finger"/>
    <property type="match status" value="1"/>
</dbReference>
<evidence type="ECO:0000256" key="13">
    <source>
        <dbReference type="SAM" id="MobiDB-lite"/>
    </source>
</evidence>
<feature type="compositionally biased region" description="Acidic residues" evidence="13">
    <location>
        <begin position="766"/>
        <end position="780"/>
    </location>
</feature>
<evidence type="ECO:0000256" key="9">
    <source>
        <dbReference type="ARBA" id="ARBA00023212"/>
    </source>
</evidence>
<dbReference type="Ensembl" id="ENSLLET00000006220.1">
    <property type="protein sequence ID" value="ENSLLEP00000005972.1"/>
    <property type="gene ID" value="ENSLLEG00000003755.1"/>
</dbReference>
<gene>
    <name evidence="15" type="primary">DZIP1</name>
</gene>
<reference evidence="15" key="2">
    <citation type="submission" date="2025-09" db="UniProtKB">
        <authorList>
            <consortium name="Ensembl"/>
        </authorList>
    </citation>
    <scope>IDENTIFICATION</scope>
</reference>
<dbReference type="GO" id="GO:0005737">
    <property type="term" value="C:cytoplasm"/>
    <property type="evidence" value="ECO:0007669"/>
    <property type="project" value="TreeGrafter"/>
</dbReference>
<feature type="compositionally biased region" description="Polar residues" evidence="13">
    <location>
        <begin position="642"/>
        <end position="652"/>
    </location>
</feature>
<evidence type="ECO:0000313" key="16">
    <source>
        <dbReference type="Proteomes" id="UP000694569"/>
    </source>
</evidence>
<feature type="domain" description="C2H2-type" evidence="14">
    <location>
        <begin position="188"/>
        <end position="216"/>
    </location>
</feature>
<accession>A0A8C5LXV7</accession>
<evidence type="ECO:0000256" key="7">
    <source>
        <dbReference type="ARBA" id="ARBA00022833"/>
    </source>
</evidence>
<dbReference type="PANTHER" id="PTHR21502">
    <property type="entry name" value="ZINC FINGER PROTEIN DZIP1"/>
    <property type="match status" value="1"/>
</dbReference>